<accession>A0A151JTR4</accession>
<evidence type="ECO:0000313" key="2">
    <source>
        <dbReference type="Proteomes" id="UP000078541"/>
    </source>
</evidence>
<protein>
    <submittedName>
        <fullName evidence="1">Uncharacterized protein</fullName>
    </submittedName>
</protein>
<reference evidence="1 2" key="1">
    <citation type="submission" date="2016-03" db="EMBL/GenBank/DDBJ databases">
        <title>Trachymyrmex septentrionalis WGS genome.</title>
        <authorList>
            <person name="Nygaard S."/>
            <person name="Hu H."/>
            <person name="Boomsma J."/>
            <person name="Zhang G."/>
        </authorList>
    </citation>
    <scope>NUCLEOTIDE SEQUENCE [LARGE SCALE GENOMIC DNA]</scope>
    <source>
        <strain evidence="1">Tsep2-gDNA-1</strain>
        <tissue evidence="1">Whole body</tissue>
    </source>
</reference>
<dbReference type="AlphaFoldDB" id="A0A151JTR4"/>
<evidence type="ECO:0000313" key="1">
    <source>
        <dbReference type="EMBL" id="KYN34029.1"/>
    </source>
</evidence>
<dbReference type="PANTHER" id="PTHR33480">
    <property type="entry name" value="SET DOMAIN-CONTAINING PROTEIN-RELATED"/>
    <property type="match status" value="1"/>
</dbReference>
<dbReference type="Proteomes" id="UP000078541">
    <property type="component" value="Unassembled WGS sequence"/>
</dbReference>
<dbReference type="PANTHER" id="PTHR33480:SF1">
    <property type="entry name" value="TYR RECOMBINASE DOMAIN-CONTAINING PROTEIN"/>
    <property type="match status" value="1"/>
</dbReference>
<dbReference type="EMBL" id="KQ981871">
    <property type="protein sequence ID" value="KYN34029.1"/>
    <property type="molecule type" value="Genomic_DNA"/>
</dbReference>
<organism evidence="1 2">
    <name type="scientific">Trachymyrmex septentrionalis</name>
    <dbReference type="NCBI Taxonomy" id="34720"/>
    <lineage>
        <taxon>Eukaryota</taxon>
        <taxon>Metazoa</taxon>
        <taxon>Ecdysozoa</taxon>
        <taxon>Arthropoda</taxon>
        <taxon>Hexapoda</taxon>
        <taxon>Insecta</taxon>
        <taxon>Pterygota</taxon>
        <taxon>Neoptera</taxon>
        <taxon>Endopterygota</taxon>
        <taxon>Hymenoptera</taxon>
        <taxon>Apocrita</taxon>
        <taxon>Aculeata</taxon>
        <taxon>Formicoidea</taxon>
        <taxon>Formicidae</taxon>
        <taxon>Myrmicinae</taxon>
        <taxon>Trachymyrmex</taxon>
    </lineage>
</organism>
<keyword evidence="2" id="KW-1185">Reference proteome</keyword>
<proteinExistence type="predicted"/>
<name>A0A151JTR4_9HYME</name>
<dbReference type="STRING" id="34720.A0A151JTR4"/>
<sequence>MRNLILQIVVLKHINEGNVCDDTNLIVSKSQGKGANKKYFCMYCKKLQTKFARNLETIHKNKADVKKLIYLSKGEYNNLCTCHSESNVNFLYNTFSQLYIGEWLVSRRSLEANKSASDFIACPKCKSYYTKNNVRHHFQNCNGNNIGRRVMILGRKIHSRIHFRAKLCRKFRNQRHHDIIRAELRLLGLNFDSDINKFKTPSIATRIGTLLKKLGNLLQTEYIKKMIMKVRNVENFMELLQKDYGTTINKIVEETVIQNKRHSIIELPSMNDIKKKRNILYNELIKSCNSRWLELLKVTLISMQVYNRRKVGEIEKVLEGYKYFKNIGEHTNLEVYNSLSKTGKEVIEKYVTFDRDKLGCTVPVLLHLQLQDCIKLFLQYRSKTKTKLENSYLFGIPGYHKHRYKYLKAYDLMQKYSSKCGAEKSFTLRGIKLRKHIATKCITLNLSESEVTELANFMDHDKTKHKSHYRQSIPEIDISRFSQLLNIAIFNVRRIIITMKKLSTALFLKI</sequence>
<gene>
    <name evidence="1" type="ORF">ALC56_11642</name>
</gene>